<gene>
    <name evidence="1" type="ORF">H5410_003707</name>
</gene>
<name>A0A9J6B5H9_SOLCO</name>
<keyword evidence="2" id="KW-1185">Reference proteome</keyword>
<evidence type="ECO:0000313" key="1">
    <source>
        <dbReference type="EMBL" id="KAG5631990.1"/>
    </source>
</evidence>
<sequence>CLKISVVVDHSAQLVGIADTLDDLPFGQFHRLLDLAFSIFAWNKRRSPGRSTTRQLGSAIISPICGLKTQVQQFKKDVSNSAAQDLIMNVHNKTQFTQARINFVPKDSSCDTLLPKILKLAILASNASSSSIKVFECPHTKNDSISTYKGLPIFSNPHLFQLTQDKKVLKHVKNEESSRPTSNFLELKPFESSSGSLDVVNRDHRYTRRSTLWLISSPS</sequence>
<organism evidence="1 2">
    <name type="scientific">Solanum commersonii</name>
    <name type="common">Commerson's wild potato</name>
    <name type="synonym">Commerson's nightshade</name>
    <dbReference type="NCBI Taxonomy" id="4109"/>
    <lineage>
        <taxon>Eukaryota</taxon>
        <taxon>Viridiplantae</taxon>
        <taxon>Streptophyta</taxon>
        <taxon>Embryophyta</taxon>
        <taxon>Tracheophyta</taxon>
        <taxon>Spermatophyta</taxon>
        <taxon>Magnoliopsida</taxon>
        <taxon>eudicotyledons</taxon>
        <taxon>Gunneridae</taxon>
        <taxon>Pentapetalae</taxon>
        <taxon>asterids</taxon>
        <taxon>lamiids</taxon>
        <taxon>Solanales</taxon>
        <taxon>Solanaceae</taxon>
        <taxon>Solanoideae</taxon>
        <taxon>Solaneae</taxon>
        <taxon>Solanum</taxon>
    </lineage>
</organism>
<proteinExistence type="predicted"/>
<reference evidence="1 2" key="1">
    <citation type="submission" date="2020-09" db="EMBL/GenBank/DDBJ databases">
        <title>De no assembly of potato wild relative species, Solanum commersonii.</title>
        <authorList>
            <person name="Cho K."/>
        </authorList>
    </citation>
    <scope>NUCLEOTIDE SEQUENCE [LARGE SCALE GENOMIC DNA]</scope>
    <source>
        <strain evidence="1">LZ3.2</strain>
        <tissue evidence="1">Leaf</tissue>
    </source>
</reference>
<feature type="non-terminal residue" evidence="1">
    <location>
        <position position="1"/>
    </location>
</feature>
<dbReference type="EMBL" id="JACXVP010000001">
    <property type="protein sequence ID" value="KAG5631990.1"/>
    <property type="molecule type" value="Genomic_DNA"/>
</dbReference>
<accession>A0A9J6B5H9</accession>
<dbReference type="AlphaFoldDB" id="A0A9J6B5H9"/>
<comment type="caution">
    <text evidence="1">The sequence shown here is derived from an EMBL/GenBank/DDBJ whole genome shotgun (WGS) entry which is preliminary data.</text>
</comment>
<dbReference type="Proteomes" id="UP000824120">
    <property type="component" value="Chromosome 1"/>
</dbReference>
<protein>
    <submittedName>
        <fullName evidence="1">Uncharacterized protein</fullName>
    </submittedName>
</protein>
<evidence type="ECO:0000313" key="2">
    <source>
        <dbReference type="Proteomes" id="UP000824120"/>
    </source>
</evidence>